<keyword evidence="1" id="KW-0812">Transmembrane</keyword>
<dbReference type="EMBL" id="CP076132">
    <property type="protein sequence ID" value="QWG03880.1"/>
    <property type="molecule type" value="Genomic_DNA"/>
</dbReference>
<reference evidence="2 3" key="1">
    <citation type="submission" date="2021-05" db="EMBL/GenBank/DDBJ databases">
        <title>Comparative genomic studies on the polysaccharide-degrading batcterial strains of the Flammeovirga genus.</title>
        <authorList>
            <person name="Zewei F."/>
            <person name="Zheng Z."/>
            <person name="Yu L."/>
            <person name="Ruyue G."/>
            <person name="Yanhong M."/>
            <person name="Yuanyuan C."/>
            <person name="Jingyan G."/>
            <person name="Wenjun H."/>
        </authorList>
    </citation>
    <scope>NUCLEOTIDE SEQUENCE [LARGE SCALE GENOMIC DNA]</scope>
    <source>
        <strain evidence="2 3">NBRC:100898</strain>
    </source>
</reference>
<dbReference type="KEGG" id="fya:KMW28_09970"/>
<sequence>MELFIGIILISMPILFALGLLGFMMSGPKGEEESKLNIVEEGETKRTAFEVEKTIAS</sequence>
<feature type="transmembrane region" description="Helical" evidence="1">
    <location>
        <begin position="6"/>
        <end position="25"/>
    </location>
</feature>
<dbReference type="AlphaFoldDB" id="A0AAX1N8S4"/>
<accession>A0AAX1N8S4</accession>
<keyword evidence="1" id="KW-0472">Membrane</keyword>
<organism evidence="2 3">
    <name type="scientific">Flammeovirga yaeyamensis</name>
    <dbReference type="NCBI Taxonomy" id="367791"/>
    <lineage>
        <taxon>Bacteria</taxon>
        <taxon>Pseudomonadati</taxon>
        <taxon>Bacteroidota</taxon>
        <taxon>Cytophagia</taxon>
        <taxon>Cytophagales</taxon>
        <taxon>Flammeovirgaceae</taxon>
        <taxon>Flammeovirga</taxon>
    </lineage>
</organism>
<dbReference type="RefSeq" id="WP_169665290.1">
    <property type="nucleotide sequence ID" value="NZ_CP076132.1"/>
</dbReference>
<dbReference type="Proteomes" id="UP000678679">
    <property type="component" value="Chromosome 1"/>
</dbReference>
<evidence type="ECO:0000313" key="3">
    <source>
        <dbReference type="Proteomes" id="UP000678679"/>
    </source>
</evidence>
<keyword evidence="1" id="KW-1133">Transmembrane helix</keyword>
<proteinExistence type="predicted"/>
<protein>
    <submittedName>
        <fullName evidence="2">Uncharacterized protein</fullName>
    </submittedName>
</protein>
<name>A0AAX1N8S4_9BACT</name>
<gene>
    <name evidence="2" type="ORF">KMW28_09970</name>
</gene>
<evidence type="ECO:0000313" key="2">
    <source>
        <dbReference type="EMBL" id="QWG03880.1"/>
    </source>
</evidence>
<evidence type="ECO:0000256" key="1">
    <source>
        <dbReference type="SAM" id="Phobius"/>
    </source>
</evidence>
<keyword evidence="3" id="KW-1185">Reference proteome</keyword>